<dbReference type="InParanoid" id="E5A0D3"/>
<evidence type="ECO:0000313" key="1">
    <source>
        <dbReference type="EMBL" id="CBX96993.1"/>
    </source>
</evidence>
<dbReference type="HOGENOM" id="CLU_2121531_0_0_1"/>
<dbReference type="VEuPathDB" id="FungiDB:LEMA_P101240.1"/>
<evidence type="ECO:0000313" key="2">
    <source>
        <dbReference type="Proteomes" id="UP000002668"/>
    </source>
</evidence>
<dbReference type="Proteomes" id="UP000002668">
    <property type="component" value="Genome"/>
</dbReference>
<protein>
    <submittedName>
        <fullName evidence="1">Predicted protein</fullName>
    </submittedName>
</protein>
<dbReference type="AlphaFoldDB" id="E5A0D3"/>
<keyword evidence="2" id="KW-1185">Reference proteome</keyword>
<proteinExistence type="predicted"/>
<reference evidence="2" key="1">
    <citation type="journal article" date="2011" name="Nat. Commun.">
        <title>Effector diversification within compartments of the Leptosphaeria maculans genome affected by Repeat-Induced Point mutations.</title>
        <authorList>
            <person name="Rouxel T."/>
            <person name="Grandaubert J."/>
            <person name="Hane J.K."/>
            <person name="Hoede C."/>
            <person name="van de Wouw A.P."/>
            <person name="Couloux A."/>
            <person name="Dominguez V."/>
            <person name="Anthouard V."/>
            <person name="Bally P."/>
            <person name="Bourras S."/>
            <person name="Cozijnsen A.J."/>
            <person name="Ciuffetti L.M."/>
            <person name="Degrave A."/>
            <person name="Dilmaghani A."/>
            <person name="Duret L."/>
            <person name="Fudal I."/>
            <person name="Goodwin S.B."/>
            <person name="Gout L."/>
            <person name="Glaser N."/>
            <person name="Linglin J."/>
            <person name="Kema G.H.J."/>
            <person name="Lapalu N."/>
            <person name="Lawrence C.B."/>
            <person name="May K."/>
            <person name="Meyer M."/>
            <person name="Ollivier B."/>
            <person name="Poulain J."/>
            <person name="Schoch C.L."/>
            <person name="Simon A."/>
            <person name="Spatafora J.W."/>
            <person name="Stachowiak A."/>
            <person name="Turgeon B.G."/>
            <person name="Tyler B.M."/>
            <person name="Vincent D."/>
            <person name="Weissenbach J."/>
            <person name="Amselem J."/>
            <person name="Quesneville H."/>
            <person name="Oliver R.P."/>
            <person name="Wincker P."/>
            <person name="Balesdent M.-H."/>
            <person name="Howlett B.J."/>
        </authorList>
    </citation>
    <scope>NUCLEOTIDE SEQUENCE [LARGE SCALE GENOMIC DNA]</scope>
    <source>
        <strain evidence="2">JN3 / isolate v23.1.3 / race Av1-4-5-6-7-8</strain>
    </source>
</reference>
<organism evidence="2">
    <name type="scientific">Leptosphaeria maculans (strain JN3 / isolate v23.1.3 / race Av1-4-5-6-7-8)</name>
    <name type="common">Blackleg fungus</name>
    <name type="synonym">Phoma lingam</name>
    <dbReference type="NCBI Taxonomy" id="985895"/>
    <lineage>
        <taxon>Eukaryota</taxon>
        <taxon>Fungi</taxon>
        <taxon>Dikarya</taxon>
        <taxon>Ascomycota</taxon>
        <taxon>Pezizomycotina</taxon>
        <taxon>Dothideomycetes</taxon>
        <taxon>Pleosporomycetidae</taxon>
        <taxon>Pleosporales</taxon>
        <taxon>Pleosporineae</taxon>
        <taxon>Leptosphaeriaceae</taxon>
        <taxon>Plenodomus</taxon>
        <taxon>Plenodomus lingam/Leptosphaeria maculans species complex</taxon>
    </lineage>
</organism>
<accession>E5A0D3</accession>
<gene>
    <name evidence="1" type="ORF">LEMA_P101240.1</name>
</gene>
<name>E5A0D3_LEPMJ</name>
<dbReference type="EMBL" id="FP929130">
    <property type="protein sequence ID" value="CBX96993.1"/>
    <property type="molecule type" value="Genomic_DNA"/>
</dbReference>
<sequence>MSKYWLQQQDPGPQRMGVEPLWVHRHGQTQAHGSRTSRQDSLVGPLCTLQRTGAESVAPDCWKLRGPWVARVDSWKRRLRNGNRLPRCVVITTAKLLASNRPQGPASSLSGCVK</sequence>
<dbReference type="GeneID" id="13283642"/>